<name>A0ABR9B8B9_9RHOO</name>
<reference evidence="15" key="1">
    <citation type="submission" date="2023-07" db="EMBL/GenBank/DDBJ databases">
        <title>Thauera sp. CAU 1555 isolated from sand of Yaerae Beach.</title>
        <authorList>
            <person name="Kim W."/>
        </authorList>
    </citation>
    <scope>NUCLEOTIDE SEQUENCE [LARGE SCALE GENOMIC DNA]</scope>
    <source>
        <strain evidence="15">CAU 1555</strain>
    </source>
</reference>
<sequence>MLAVFLVAGIAASLLADLGRTIDGSSGLSDQAQARQLARDAVDWARNVLADDKKRTSVDHAGELWATPVPPIPVEDGEVSGEIVDWSGRFNLNNLAPRGKADYTAAGQFERLLAALGIEPGRAAAMSRALLARLVTVRESPSASTASLQGMGYAERGPLLDLAELHAVPGFDAAIVERLRPVVVAVRAPSRINVNTASAEVLHAVTTGLDLATAGALVAERERAWFRNLGDLQGRLPAGASLSAASGVDVRSTHFLVTGRARYGRAMIKVEALLERVDTWPEIVWLRTP</sequence>
<dbReference type="Gene3D" id="1.10.40.60">
    <property type="entry name" value="EpsJ-like"/>
    <property type="match status" value="2"/>
</dbReference>
<dbReference type="SUPFAM" id="SSF54523">
    <property type="entry name" value="Pili subunits"/>
    <property type="match status" value="1"/>
</dbReference>
<keyword evidence="3 10" id="KW-0813">Transport</keyword>
<dbReference type="InterPro" id="IPR049031">
    <property type="entry name" value="T2SSK_SAM-like_1st"/>
</dbReference>
<keyword evidence="9 10" id="KW-0472">Membrane</keyword>
<dbReference type="PANTHER" id="PTHR38831:SF1">
    <property type="entry name" value="TYPE II SECRETION SYSTEM PROTEIN K-RELATED"/>
    <property type="match status" value="1"/>
</dbReference>
<evidence type="ECO:0000256" key="4">
    <source>
        <dbReference type="ARBA" id="ARBA00022475"/>
    </source>
</evidence>
<keyword evidence="11" id="KW-0732">Signal</keyword>
<dbReference type="InterPro" id="IPR038072">
    <property type="entry name" value="GspK_central_sf"/>
</dbReference>
<keyword evidence="7" id="KW-0653">Protein transport</keyword>
<dbReference type="SUPFAM" id="SSF158544">
    <property type="entry name" value="GspK insert domain-like"/>
    <property type="match status" value="1"/>
</dbReference>
<evidence type="ECO:0000256" key="9">
    <source>
        <dbReference type="ARBA" id="ARBA00023136"/>
    </source>
</evidence>
<comment type="subcellular location">
    <subcellularLocation>
        <location evidence="1 10">Cell inner membrane</location>
    </subcellularLocation>
</comment>
<dbReference type="InterPro" id="IPR010994">
    <property type="entry name" value="RuvA_2-like"/>
</dbReference>
<evidence type="ECO:0000256" key="10">
    <source>
        <dbReference type="PIRNR" id="PIRNR002786"/>
    </source>
</evidence>
<keyword evidence="6" id="KW-0812">Transmembrane</keyword>
<feature type="domain" description="T2SS protein K second SAM-like" evidence="12">
    <location>
        <begin position="192"/>
        <end position="240"/>
    </location>
</feature>
<evidence type="ECO:0000256" key="5">
    <source>
        <dbReference type="ARBA" id="ARBA00022519"/>
    </source>
</evidence>
<dbReference type="Gene3D" id="3.30.1300.30">
    <property type="entry name" value="GSPII I/J protein-like"/>
    <property type="match status" value="1"/>
</dbReference>
<comment type="caution">
    <text evidence="14">The sequence shown here is derived from an EMBL/GenBank/DDBJ whole genome shotgun (WGS) entry which is preliminary data.</text>
</comment>
<dbReference type="NCBIfam" id="NF037980">
    <property type="entry name" value="T2SS_GspK"/>
    <property type="match status" value="1"/>
</dbReference>
<dbReference type="SUPFAM" id="SSF47781">
    <property type="entry name" value="RuvA domain 2-like"/>
    <property type="match status" value="1"/>
</dbReference>
<evidence type="ECO:0000313" key="14">
    <source>
        <dbReference type="EMBL" id="MBD8502604.1"/>
    </source>
</evidence>
<protein>
    <recommendedName>
        <fullName evidence="10">Type II secretion system protein K</fullName>
    </recommendedName>
</protein>
<dbReference type="InterPro" id="IPR049179">
    <property type="entry name" value="T2SSK_SAM-like_2nd"/>
</dbReference>
<dbReference type="Pfam" id="PF21687">
    <property type="entry name" value="T2SSK_1st"/>
    <property type="match status" value="1"/>
</dbReference>
<evidence type="ECO:0000256" key="1">
    <source>
        <dbReference type="ARBA" id="ARBA00004533"/>
    </source>
</evidence>
<dbReference type="PANTHER" id="PTHR38831">
    <property type="entry name" value="TYPE II SECRETION SYSTEM PROTEIN K"/>
    <property type="match status" value="1"/>
</dbReference>
<dbReference type="InterPro" id="IPR005628">
    <property type="entry name" value="GspK"/>
</dbReference>
<keyword evidence="15" id="KW-1185">Reference proteome</keyword>
<evidence type="ECO:0000256" key="7">
    <source>
        <dbReference type="ARBA" id="ARBA00022927"/>
    </source>
</evidence>
<organism evidence="14 15">
    <name type="scientific">Thauera sedimentorum</name>
    <dbReference type="NCBI Taxonomy" id="2767595"/>
    <lineage>
        <taxon>Bacteria</taxon>
        <taxon>Pseudomonadati</taxon>
        <taxon>Pseudomonadota</taxon>
        <taxon>Betaproteobacteria</taxon>
        <taxon>Rhodocyclales</taxon>
        <taxon>Zoogloeaceae</taxon>
        <taxon>Thauera</taxon>
    </lineage>
</organism>
<evidence type="ECO:0000256" key="8">
    <source>
        <dbReference type="ARBA" id="ARBA00022989"/>
    </source>
</evidence>
<comment type="similarity">
    <text evidence="2 10">Belongs to the GSP K family.</text>
</comment>
<dbReference type="Pfam" id="PF03934">
    <property type="entry name" value="T2SSK"/>
    <property type="match status" value="1"/>
</dbReference>
<evidence type="ECO:0000259" key="12">
    <source>
        <dbReference type="Pfam" id="PF03934"/>
    </source>
</evidence>
<evidence type="ECO:0000313" key="15">
    <source>
        <dbReference type="Proteomes" id="UP000603602"/>
    </source>
</evidence>
<evidence type="ECO:0000256" key="2">
    <source>
        <dbReference type="ARBA" id="ARBA00007246"/>
    </source>
</evidence>
<evidence type="ECO:0000256" key="3">
    <source>
        <dbReference type="ARBA" id="ARBA00022448"/>
    </source>
</evidence>
<accession>A0ABR9B8B9</accession>
<dbReference type="PIRSF" id="PIRSF002786">
    <property type="entry name" value="XcpX"/>
    <property type="match status" value="1"/>
</dbReference>
<evidence type="ECO:0000256" key="11">
    <source>
        <dbReference type="SAM" id="SignalP"/>
    </source>
</evidence>
<evidence type="ECO:0000256" key="6">
    <source>
        <dbReference type="ARBA" id="ARBA00022692"/>
    </source>
</evidence>
<dbReference type="Proteomes" id="UP000603602">
    <property type="component" value="Unassembled WGS sequence"/>
</dbReference>
<feature type="chain" id="PRO_5046855961" description="Type II secretion system protein K" evidence="11">
    <location>
        <begin position="17"/>
        <end position="289"/>
    </location>
</feature>
<keyword evidence="8" id="KW-1133">Transmembrane helix</keyword>
<proteinExistence type="inferred from homology"/>
<evidence type="ECO:0000259" key="13">
    <source>
        <dbReference type="Pfam" id="PF21687"/>
    </source>
</evidence>
<dbReference type="InterPro" id="IPR045584">
    <property type="entry name" value="Pilin-like"/>
</dbReference>
<gene>
    <name evidence="14" type="primary">gspK</name>
    <name evidence="14" type="ORF">IFO67_06875</name>
</gene>
<feature type="domain" description="T2SS protein K first SAM-like" evidence="13">
    <location>
        <begin position="88"/>
        <end position="186"/>
    </location>
</feature>
<keyword evidence="4 10" id="KW-1003">Cell membrane</keyword>
<dbReference type="EMBL" id="JACYTO010000001">
    <property type="protein sequence ID" value="MBD8502604.1"/>
    <property type="molecule type" value="Genomic_DNA"/>
</dbReference>
<keyword evidence="5 10" id="KW-0997">Cell inner membrane</keyword>
<feature type="signal peptide" evidence="11">
    <location>
        <begin position="1"/>
        <end position="16"/>
    </location>
</feature>